<evidence type="ECO:0000256" key="3">
    <source>
        <dbReference type="ARBA" id="ARBA00011253"/>
    </source>
</evidence>
<dbReference type="Proteomes" id="UP000029965">
    <property type="component" value="Chromosome 12"/>
</dbReference>
<keyword evidence="4 6" id="KW-0132">Cell division</keyword>
<dbReference type="EMBL" id="AQIB01021216">
    <property type="status" value="NOT_ANNOTATED_CDS"/>
    <property type="molecule type" value="Genomic_DNA"/>
</dbReference>
<dbReference type="PRINTS" id="PR00296">
    <property type="entry name" value="CYCLINKINASE"/>
</dbReference>
<dbReference type="jPOST" id="A0A0D9R4P8"/>
<dbReference type="PROSITE" id="PS00945">
    <property type="entry name" value="CKS_2"/>
    <property type="match status" value="1"/>
</dbReference>
<proteinExistence type="inferred from homology"/>
<comment type="subunit">
    <text evidence="3">Forms a homohexamer that can probably bind six kinase subunits.</text>
</comment>
<reference evidence="7" key="2">
    <citation type="submission" date="2025-08" db="UniProtKB">
        <authorList>
            <consortium name="Ensembl"/>
        </authorList>
    </citation>
    <scope>IDENTIFICATION</scope>
</reference>
<evidence type="ECO:0000256" key="6">
    <source>
        <dbReference type="RuleBase" id="RU311113"/>
    </source>
</evidence>
<comment type="similarity">
    <text evidence="2 6">Belongs to the CKS family.</text>
</comment>
<dbReference type="SMART" id="SM01084">
    <property type="entry name" value="CKS"/>
    <property type="match status" value="1"/>
</dbReference>
<accession>A0A0D9R4P8</accession>
<dbReference type="PANTHER" id="PTHR23415">
    <property type="entry name" value="CYCLIN-DEPENDENT KINASES REGULATORY SUBUNIT/60S RIBOSOME SUBUNIT BIOGENESIS PROTEIN NIP7"/>
    <property type="match status" value="1"/>
</dbReference>
<name>A0A0D9R4P8_CHLSB</name>
<evidence type="ECO:0000313" key="8">
    <source>
        <dbReference type="Proteomes" id="UP000029965"/>
    </source>
</evidence>
<dbReference type="Ensembl" id="ENSCSAT00000005363.1">
    <property type="protein sequence ID" value="ENSCSAP00000003587.1"/>
    <property type="gene ID" value="ENSCSAG00000007319.1"/>
</dbReference>
<dbReference type="GeneTree" id="ENSGT00950000182971"/>
<keyword evidence="5 6" id="KW-0131">Cell cycle</keyword>
<keyword evidence="8" id="KW-1185">Reference proteome</keyword>
<reference evidence="7" key="3">
    <citation type="submission" date="2025-09" db="UniProtKB">
        <authorList>
            <consortium name="Ensembl"/>
        </authorList>
    </citation>
    <scope>IDENTIFICATION</scope>
</reference>
<dbReference type="Pfam" id="PF01111">
    <property type="entry name" value="CKS"/>
    <property type="match status" value="1"/>
</dbReference>
<dbReference type="GO" id="GO:0016538">
    <property type="term" value="F:cyclin-dependent protein serine/threonine kinase regulator activity"/>
    <property type="evidence" value="ECO:0007669"/>
    <property type="project" value="InterPro"/>
</dbReference>
<dbReference type="Gene3D" id="3.30.170.10">
    <property type="entry name" value="Cyclin-dependent kinase, regulatory subunit"/>
    <property type="match status" value="1"/>
</dbReference>
<dbReference type="eggNOG" id="KOG3484">
    <property type="taxonomic scope" value="Eukaryota"/>
</dbReference>
<evidence type="ECO:0000313" key="7">
    <source>
        <dbReference type="Ensembl" id="ENSCSAP00000003587.1"/>
    </source>
</evidence>
<dbReference type="PROSITE" id="PS00944">
    <property type="entry name" value="CKS_1"/>
    <property type="match status" value="1"/>
</dbReference>
<dbReference type="Bgee" id="ENSCSAG00000007319">
    <property type="expression patterns" value="Expressed in fibroblast and 4 other cell types or tissues"/>
</dbReference>
<dbReference type="SUPFAM" id="SSF55637">
    <property type="entry name" value="Cell cycle regulatory proteins"/>
    <property type="match status" value="1"/>
</dbReference>
<sequence length="162" mass="18781">MADPGSRLREAVATIGWQPADFRRRRLVGTAAQSATGCRIQIGIVGTAVVSLWRVVALPDVDVSTAAPAFRALSFHFRQCASRMAHKQIYYSDKYFDEHYEYRHVMLPRELSKQVPKTHLMSEEEWRRLGVQQSLGWVHYMIHEPEPHILLFRRPLPKDQQK</sequence>
<protein>
    <recommendedName>
        <fullName evidence="6">Cyclin-dependent kinases regulatory subunit</fullName>
    </recommendedName>
</protein>
<dbReference type="GO" id="GO:0051301">
    <property type="term" value="P:cell division"/>
    <property type="evidence" value="ECO:0007669"/>
    <property type="project" value="UniProtKB-UniRule"/>
</dbReference>
<reference evidence="7 8" key="1">
    <citation type="submission" date="2014-03" db="EMBL/GenBank/DDBJ databases">
        <authorList>
            <person name="Warren W."/>
            <person name="Wilson R.K."/>
        </authorList>
    </citation>
    <scope>NUCLEOTIDE SEQUENCE</scope>
</reference>
<organism evidence="7 8">
    <name type="scientific">Chlorocebus sabaeus</name>
    <name type="common">Green monkey</name>
    <name type="synonym">Simia sabaea</name>
    <dbReference type="NCBI Taxonomy" id="60711"/>
    <lineage>
        <taxon>Eukaryota</taxon>
        <taxon>Metazoa</taxon>
        <taxon>Chordata</taxon>
        <taxon>Craniata</taxon>
        <taxon>Vertebrata</taxon>
        <taxon>Euteleostomi</taxon>
        <taxon>Mammalia</taxon>
        <taxon>Eutheria</taxon>
        <taxon>Euarchontoglires</taxon>
        <taxon>Primates</taxon>
        <taxon>Haplorrhini</taxon>
        <taxon>Catarrhini</taxon>
        <taxon>Cercopithecidae</taxon>
        <taxon>Cercopithecinae</taxon>
        <taxon>Chlorocebus</taxon>
    </lineage>
</organism>
<evidence type="ECO:0000256" key="4">
    <source>
        <dbReference type="ARBA" id="ARBA00022618"/>
    </source>
</evidence>
<evidence type="ECO:0000256" key="5">
    <source>
        <dbReference type="ARBA" id="ARBA00023306"/>
    </source>
</evidence>
<dbReference type="STRING" id="60711.ENSCSAP00000003587"/>
<evidence type="ECO:0000256" key="2">
    <source>
        <dbReference type="ARBA" id="ARBA00007782"/>
    </source>
</evidence>
<dbReference type="AlphaFoldDB" id="A0A0D9R4P8"/>
<dbReference type="InterPro" id="IPR036858">
    <property type="entry name" value="Cyclin-dep_kinase_reg-sub_sf"/>
</dbReference>
<comment type="function">
    <text evidence="1 6">Binds to the catalytic subunit of the cyclin dependent kinases and is essential for their biological function.</text>
</comment>
<dbReference type="InterPro" id="IPR000789">
    <property type="entry name" value="Cyclin-dep_kinase_reg-sub"/>
</dbReference>
<evidence type="ECO:0000256" key="1">
    <source>
        <dbReference type="ARBA" id="ARBA00002449"/>
    </source>
</evidence>